<dbReference type="Proteomes" id="UP000198440">
    <property type="component" value="Unassembled WGS sequence"/>
</dbReference>
<protein>
    <recommendedName>
        <fullName evidence="4">Colicin transporter</fullName>
    </recommendedName>
</protein>
<dbReference type="AlphaFoldDB" id="A0A239EMA2"/>
<proteinExistence type="predicted"/>
<gene>
    <name evidence="2" type="ORF">SAMN04488078_101581</name>
</gene>
<dbReference type="OrthoDB" id="7871100at2"/>
<name>A0A239EMA2_9RHOB</name>
<organism evidence="2 3">
    <name type="scientific">Antarctobacter heliothermus</name>
    <dbReference type="NCBI Taxonomy" id="74033"/>
    <lineage>
        <taxon>Bacteria</taxon>
        <taxon>Pseudomonadati</taxon>
        <taxon>Pseudomonadota</taxon>
        <taxon>Alphaproteobacteria</taxon>
        <taxon>Rhodobacterales</taxon>
        <taxon>Roseobacteraceae</taxon>
        <taxon>Antarctobacter</taxon>
    </lineage>
</organism>
<dbReference type="EMBL" id="FZON01000015">
    <property type="protein sequence ID" value="SNS45153.1"/>
    <property type="molecule type" value="Genomic_DNA"/>
</dbReference>
<accession>A0A239EMA2</accession>
<reference evidence="2 3" key="1">
    <citation type="submission" date="2017-06" db="EMBL/GenBank/DDBJ databases">
        <authorList>
            <person name="Kim H.J."/>
            <person name="Triplett B.A."/>
        </authorList>
    </citation>
    <scope>NUCLEOTIDE SEQUENCE [LARGE SCALE GENOMIC DNA]</scope>
    <source>
        <strain evidence="2 3">DSM 11445</strain>
    </source>
</reference>
<evidence type="ECO:0000256" key="1">
    <source>
        <dbReference type="SAM" id="Coils"/>
    </source>
</evidence>
<feature type="coiled-coil region" evidence="1">
    <location>
        <begin position="34"/>
        <end position="61"/>
    </location>
</feature>
<evidence type="ECO:0008006" key="4">
    <source>
        <dbReference type="Google" id="ProtNLM"/>
    </source>
</evidence>
<keyword evidence="1" id="KW-0175">Coiled coil</keyword>
<evidence type="ECO:0000313" key="3">
    <source>
        <dbReference type="Proteomes" id="UP000198440"/>
    </source>
</evidence>
<feature type="coiled-coil region" evidence="1">
    <location>
        <begin position="104"/>
        <end position="179"/>
    </location>
</feature>
<sequence length="230" mass="24046">MSQIEDLQSRITRALDRIGQGIDGLNPGPAPEDYEALRGRAEAAEQELAQTREAFAAAREQAEADLDAAVSAARSDAAAEMERALAEARAASDAEVDAGDTPEVTELKEALDEEQMANAQLQERLRVLKARMAESEAATGSEPAGATSLAALDAELQKLRAANEELMAANAALREANAQGVGEPELINRGMEAELEALRAARSADAAETGAVLDALTPLLAEAADDGRQG</sequence>
<evidence type="ECO:0000313" key="2">
    <source>
        <dbReference type="EMBL" id="SNS45153.1"/>
    </source>
</evidence>